<keyword evidence="3" id="KW-1185">Reference proteome</keyword>
<protein>
    <submittedName>
        <fullName evidence="2">Uncharacterized protein</fullName>
    </submittedName>
</protein>
<dbReference type="AlphaFoldDB" id="A0A0C3QN81"/>
<feature type="region of interest" description="Disordered" evidence="1">
    <location>
        <begin position="485"/>
        <end position="626"/>
    </location>
</feature>
<feature type="compositionally biased region" description="Low complexity" evidence="1">
    <location>
        <begin position="224"/>
        <end position="236"/>
    </location>
</feature>
<feature type="compositionally biased region" description="Polar residues" evidence="1">
    <location>
        <begin position="178"/>
        <end position="198"/>
    </location>
</feature>
<feature type="compositionally biased region" description="Low complexity" evidence="1">
    <location>
        <begin position="508"/>
        <end position="517"/>
    </location>
</feature>
<dbReference type="Proteomes" id="UP000054248">
    <property type="component" value="Unassembled WGS sequence"/>
</dbReference>
<gene>
    <name evidence="2" type="ORF">M407DRAFT_16593</name>
</gene>
<feature type="compositionally biased region" description="Basic and acidic residues" evidence="1">
    <location>
        <begin position="1"/>
        <end position="10"/>
    </location>
</feature>
<dbReference type="STRING" id="1051891.A0A0C3QN81"/>
<organism evidence="2 3">
    <name type="scientific">Tulasnella calospora MUT 4182</name>
    <dbReference type="NCBI Taxonomy" id="1051891"/>
    <lineage>
        <taxon>Eukaryota</taxon>
        <taxon>Fungi</taxon>
        <taxon>Dikarya</taxon>
        <taxon>Basidiomycota</taxon>
        <taxon>Agaricomycotina</taxon>
        <taxon>Agaricomycetes</taxon>
        <taxon>Cantharellales</taxon>
        <taxon>Tulasnellaceae</taxon>
        <taxon>Tulasnella</taxon>
    </lineage>
</organism>
<evidence type="ECO:0000256" key="1">
    <source>
        <dbReference type="SAM" id="MobiDB-lite"/>
    </source>
</evidence>
<feature type="compositionally biased region" description="Polar residues" evidence="1">
    <location>
        <begin position="331"/>
        <end position="345"/>
    </location>
</feature>
<feature type="compositionally biased region" description="Basic and acidic residues" evidence="1">
    <location>
        <begin position="61"/>
        <end position="81"/>
    </location>
</feature>
<feature type="compositionally biased region" description="Polar residues" evidence="1">
    <location>
        <begin position="205"/>
        <end position="214"/>
    </location>
</feature>
<feature type="compositionally biased region" description="Low complexity" evidence="1">
    <location>
        <begin position="253"/>
        <end position="282"/>
    </location>
</feature>
<evidence type="ECO:0000313" key="3">
    <source>
        <dbReference type="Proteomes" id="UP000054248"/>
    </source>
</evidence>
<feature type="compositionally biased region" description="Low complexity" evidence="1">
    <location>
        <begin position="91"/>
        <end position="113"/>
    </location>
</feature>
<name>A0A0C3QN81_9AGAM</name>
<feature type="compositionally biased region" description="Low complexity" evidence="1">
    <location>
        <begin position="123"/>
        <end position="141"/>
    </location>
</feature>
<reference evidence="3" key="2">
    <citation type="submission" date="2015-01" db="EMBL/GenBank/DDBJ databases">
        <title>Evolutionary Origins and Diversification of the Mycorrhizal Mutualists.</title>
        <authorList>
            <consortium name="DOE Joint Genome Institute"/>
            <consortium name="Mycorrhizal Genomics Consortium"/>
            <person name="Kohler A."/>
            <person name="Kuo A."/>
            <person name="Nagy L.G."/>
            <person name="Floudas D."/>
            <person name="Copeland A."/>
            <person name="Barry K.W."/>
            <person name="Cichocki N."/>
            <person name="Veneault-Fourrey C."/>
            <person name="LaButti K."/>
            <person name="Lindquist E.A."/>
            <person name="Lipzen A."/>
            <person name="Lundell T."/>
            <person name="Morin E."/>
            <person name="Murat C."/>
            <person name="Riley R."/>
            <person name="Ohm R."/>
            <person name="Sun H."/>
            <person name="Tunlid A."/>
            <person name="Henrissat B."/>
            <person name="Grigoriev I.V."/>
            <person name="Hibbett D.S."/>
            <person name="Martin F."/>
        </authorList>
    </citation>
    <scope>NUCLEOTIDE SEQUENCE [LARGE SCALE GENOMIC DNA]</scope>
    <source>
        <strain evidence="3">MUT 4182</strain>
    </source>
</reference>
<proteinExistence type="predicted"/>
<feature type="region of interest" description="Disordered" evidence="1">
    <location>
        <begin position="1"/>
        <end position="426"/>
    </location>
</feature>
<sequence>MGLPDERARGDVASLIGRFEKKPSSNASATSTPPKVVIPNKVLTPARKPSESSSSTPSWVKKKDNLPPPSPKDKDSVKGTAKDVGVPQPIVSPSEPAATATTTVAEPEAVATVDLGDENGGDPPAAKVTPVEEPAAEPATANSIEEPPNALTPPTSTTGKQDPLPKTARPGTGGSKAPTATSSRPSQSPVRTAKTGATPTKPVRSASSSLNKAKSTPVLKKGAEPASSTSSRPPTAKAKDTNPPAQPLKPQHTGASTASTSRRIATATASASGTKTPATSGGPPLVKPQPTRPIKVPQSSTLYAPTASMLAKHRKEEPAPPPSAGKKAAALTTTRPRAGSTSGTPSGLRPLQLPMKTSISASGGTRRMVSVSRTSKTDAPEAEGAASTTNAPVPRAQSPARRTPVKPLPSRSPTKSPLSRAQMGGTAKISKNIGAWAGAVAAAGPEAVTSEELILGGEKPVPEGSGMDDGKAVVSEAQQLDVFADATASSALEDVKPEESGPTGTVDQPAAALTAQPEPEEEQEEAKAGHHTDIEETAAAPSTEDEPTTPEPQASVPIVDATSATPEEPEHLQQPEQDEIEQMVNMLEAPRKALHFGASSDEDEEDLALVQQKKTEGSIPDIPDDG</sequence>
<dbReference type="HOGENOM" id="CLU_436929_0_0_1"/>
<feature type="compositionally biased region" description="Basic and acidic residues" evidence="1">
    <location>
        <begin position="525"/>
        <end position="534"/>
    </location>
</feature>
<feature type="compositionally biased region" description="Low complexity" evidence="1">
    <location>
        <begin position="24"/>
        <end position="35"/>
    </location>
</feature>
<evidence type="ECO:0000313" key="2">
    <source>
        <dbReference type="EMBL" id="KIO34625.1"/>
    </source>
</evidence>
<reference evidence="2 3" key="1">
    <citation type="submission" date="2014-04" db="EMBL/GenBank/DDBJ databases">
        <authorList>
            <consortium name="DOE Joint Genome Institute"/>
            <person name="Kuo A."/>
            <person name="Girlanda M."/>
            <person name="Perotto S."/>
            <person name="Kohler A."/>
            <person name="Nagy L.G."/>
            <person name="Floudas D."/>
            <person name="Copeland A."/>
            <person name="Barry K.W."/>
            <person name="Cichocki N."/>
            <person name="Veneault-Fourrey C."/>
            <person name="LaButti K."/>
            <person name="Lindquist E.A."/>
            <person name="Lipzen A."/>
            <person name="Lundell T."/>
            <person name="Morin E."/>
            <person name="Murat C."/>
            <person name="Sun H."/>
            <person name="Tunlid A."/>
            <person name="Henrissat B."/>
            <person name="Grigoriev I.V."/>
            <person name="Hibbett D.S."/>
            <person name="Martin F."/>
            <person name="Nordberg H.P."/>
            <person name="Cantor M.N."/>
            <person name="Hua S.X."/>
        </authorList>
    </citation>
    <scope>NUCLEOTIDE SEQUENCE [LARGE SCALE GENOMIC DNA]</scope>
    <source>
        <strain evidence="2 3">MUT 4182</strain>
    </source>
</reference>
<dbReference type="OrthoDB" id="3251895at2759"/>
<dbReference type="EMBL" id="KN822942">
    <property type="protein sequence ID" value="KIO34625.1"/>
    <property type="molecule type" value="Genomic_DNA"/>
</dbReference>
<accession>A0A0C3QN81</accession>